<proteinExistence type="predicted"/>
<dbReference type="Gene3D" id="3.40.395.10">
    <property type="entry name" value="Adenoviral Proteinase, Chain A"/>
    <property type="match status" value="1"/>
</dbReference>
<evidence type="ECO:0000313" key="4">
    <source>
        <dbReference type="Proteomes" id="UP000475862"/>
    </source>
</evidence>
<accession>A0A6G0U067</accession>
<keyword evidence="1" id="KW-0472">Membrane</keyword>
<evidence type="ECO:0000259" key="2">
    <source>
        <dbReference type="Pfam" id="PF08398"/>
    </source>
</evidence>
<dbReference type="Proteomes" id="UP000475862">
    <property type="component" value="Unassembled WGS sequence"/>
</dbReference>
<feature type="transmembrane region" description="Helical" evidence="1">
    <location>
        <begin position="175"/>
        <end position="199"/>
    </location>
</feature>
<name>A0A6G0U067_APHGL</name>
<comment type="caution">
    <text evidence="3">The sequence shown here is derived from an EMBL/GenBank/DDBJ whole genome shotgun (WGS) entry which is preliminary data.</text>
</comment>
<dbReference type="AlphaFoldDB" id="A0A6G0U067"/>
<dbReference type="Pfam" id="PF08398">
    <property type="entry name" value="Phospholip_A2_4"/>
    <property type="match status" value="1"/>
</dbReference>
<dbReference type="EMBL" id="VYZN01000010">
    <property type="protein sequence ID" value="KAE9542508.1"/>
    <property type="molecule type" value="Genomic_DNA"/>
</dbReference>
<keyword evidence="1" id="KW-1133">Transmembrane helix</keyword>
<organism evidence="3 4">
    <name type="scientific">Aphis glycines</name>
    <name type="common">Soybean aphid</name>
    <dbReference type="NCBI Taxonomy" id="307491"/>
    <lineage>
        <taxon>Eukaryota</taxon>
        <taxon>Metazoa</taxon>
        <taxon>Ecdysozoa</taxon>
        <taxon>Arthropoda</taxon>
        <taxon>Hexapoda</taxon>
        <taxon>Insecta</taxon>
        <taxon>Pterygota</taxon>
        <taxon>Neoptera</taxon>
        <taxon>Paraneoptera</taxon>
        <taxon>Hemiptera</taxon>
        <taxon>Sternorrhyncha</taxon>
        <taxon>Aphidomorpha</taxon>
        <taxon>Aphidoidea</taxon>
        <taxon>Aphididae</taxon>
        <taxon>Aphidini</taxon>
        <taxon>Aphis</taxon>
        <taxon>Aphis</taxon>
    </lineage>
</organism>
<keyword evidence="1" id="KW-0812">Transmembrane</keyword>
<reference evidence="3 4" key="1">
    <citation type="submission" date="2019-08" db="EMBL/GenBank/DDBJ databases">
        <title>The genome of the soybean aphid Biotype 1, its phylome, world population structure and adaptation to the North American continent.</title>
        <authorList>
            <person name="Giordano R."/>
            <person name="Donthu R.K."/>
            <person name="Hernandez A.G."/>
            <person name="Wright C.L."/>
            <person name="Zimin A.V."/>
        </authorList>
    </citation>
    <scope>NUCLEOTIDE SEQUENCE [LARGE SCALE GENOMIC DNA]</scope>
    <source>
        <tissue evidence="3">Whole aphids</tissue>
    </source>
</reference>
<dbReference type="OrthoDB" id="6767358at2759"/>
<keyword evidence="4" id="KW-1185">Reference proteome</keyword>
<dbReference type="InterPro" id="IPR013607">
    <property type="entry name" value="Phospholipase_A2-like"/>
</dbReference>
<evidence type="ECO:0000313" key="3">
    <source>
        <dbReference type="EMBL" id="KAE9542508.1"/>
    </source>
</evidence>
<evidence type="ECO:0000256" key="1">
    <source>
        <dbReference type="SAM" id="Phobius"/>
    </source>
</evidence>
<protein>
    <recommendedName>
        <fullName evidence="2">Phospholipase A2-like domain-containing protein</fullName>
    </recommendedName>
</protein>
<dbReference type="GO" id="GO:0005198">
    <property type="term" value="F:structural molecule activity"/>
    <property type="evidence" value="ECO:0007669"/>
    <property type="project" value="InterPro"/>
</dbReference>
<gene>
    <name evidence="3" type="ORF">AGLY_003369</name>
</gene>
<feature type="domain" description="Phospholipase A2-like" evidence="2">
    <location>
        <begin position="26"/>
        <end position="85"/>
    </location>
</feature>
<sequence>MSRVRKRNTNKGSGLVNSVINHLPVELHLPGYRFAGPGTKLKERLARGDRGVNNLDELARAHDIAYDRSNSLADRHKADKILENQAWKVFKSKNSGIKEKAASWLVTTAMKVKRKMGAGCGFKHMVVAAKNAIKNKTTEKNITKLIRTCLTAAKKSKTKKTKTPRIIPIPKKGGVLPLIPIFAGLSALGALTGGIGSIVKVVNDLKSDKNTPIHLGKGLYLTPYKGSSYKIVKGKGLAPYKDGALYDYEIIKYIALLKIPHFIGVFSRDKLPLHYIHRESAIVNLDDENSGGTHWVAYKKIGKQVKYYDSFGNLTPPLELQKYFSDFFIMYTITLNGNSSELSCDFFPPIEVGKNAKICLLVFQTNNSIPNINDKCNQIGFIYYEGKSEKTTNLIYSPTGSYELSEIEAVIKHMLADTEISFELKGNNNSLKCEMLCNVSIDLSMPNNIGELLGFEKHIYNANVKLQSDKLVNITKTNCIYIESNLVIQ</sequence>